<protein>
    <submittedName>
        <fullName evidence="3">DUF368 domain-containing protein</fullName>
    </submittedName>
</protein>
<keyword evidence="2" id="KW-1133">Transmembrane helix</keyword>
<dbReference type="PANTHER" id="PTHR37308">
    <property type="entry name" value="INTEGRAL MEMBRANE PROTEIN"/>
    <property type="match status" value="1"/>
</dbReference>
<name>A0ABU5N9E5_9MICO</name>
<feature type="compositionally biased region" description="Low complexity" evidence="1">
    <location>
        <begin position="322"/>
        <end position="335"/>
    </location>
</feature>
<organism evidence="3 4">
    <name type="scientific">Microbacterium aquimaris</name>
    <dbReference type="NCBI Taxonomy" id="459816"/>
    <lineage>
        <taxon>Bacteria</taxon>
        <taxon>Bacillati</taxon>
        <taxon>Actinomycetota</taxon>
        <taxon>Actinomycetes</taxon>
        <taxon>Micrococcales</taxon>
        <taxon>Microbacteriaceae</taxon>
        <taxon>Microbacterium</taxon>
    </lineage>
</organism>
<reference evidence="3 4" key="1">
    <citation type="submission" date="2023-10" db="EMBL/GenBank/DDBJ databases">
        <title>Microbacterium xanthum sp. nov., isolated from seaweed.</title>
        <authorList>
            <person name="Lee S.D."/>
        </authorList>
    </citation>
    <scope>NUCLEOTIDE SEQUENCE [LARGE SCALE GENOMIC DNA]</scope>
    <source>
        <strain evidence="3 4">KCTC 19124</strain>
    </source>
</reference>
<keyword evidence="4" id="KW-1185">Reference proteome</keyword>
<evidence type="ECO:0000256" key="1">
    <source>
        <dbReference type="SAM" id="MobiDB-lite"/>
    </source>
</evidence>
<proteinExistence type="predicted"/>
<comment type="caution">
    <text evidence="3">The sequence shown here is derived from an EMBL/GenBank/DDBJ whole genome shotgun (WGS) entry which is preliminary data.</text>
</comment>
<feature type="transmembrane region" description="Helical" evidence="2">
    <location>
        <begin position="149"/>
        <end position="168"/>
    </location>
</feature>
<dbReference type="PANTHER" id="PTHR37308:SF1">
    <property type="entry name" value="POLYPRENYL-PHOSPHATE TRANSPORTER"/>
    <property type="match status" value="1"/>
</dbReference>
<dbReference type="Pfam" id="PF04018">
    <property type="entry name" value="VCA0040-like"/>
    <property type="match status" value="1"/>
</dbReference>
<feature type="region of interest" description="Disordered" evidence="1">
    <location>
        <begin position="322"/>
        <end position="354"/>
    </location>
</feature>
<dbReference type="InterPro" id="IPR007163">
    <property type="entry name" value="VCA0040-like"/>
</dbReference>
<gene>
    <name evidence="3" type="ORF">R2Q92_12675</name>
</gene>
<dbReference type="EMBL" id="JAWJYN010000003">
    <property type="protein sequence ID" value="MDZ8162689.1"/>
    <property type="molecule type" value="Genomic_DNA"/>
</dbReference>
<dbReference type="Proteomes" id="UP001291912">
    <property type="component" value="Unassembled WGS sequence"/>
</dbReference>
<evidence type="ECO:0000313" key="3">
    <source>
        <dbReference type="EMBL" id="MDZ8162689.1"/>
    </source>
</evidence>
<evidence type="ECO:0000313" key="4">
    <source>
        <dbReference type="Proteomes" id="UP001291912"/>
    </source>
</evidence>
<dbReference type="RefSeq" id="WP_194422938.1">
    <property type="nucleotide sequence ID" value="NZ_BAAAPT010000001.1"/>
</dbReference>
<feature type="transmembrane region" description="Helical" evidence="2">
    <location>
        <begin position="119"/>
        <end position="137"/>
    </location>
</feature>
<sequence>MTTTDNGRTTSPVRAALVALLNVVRGGLIGLAELIPGVSGGTIALITGVYERLIESADHVVVAFKRLLFGPDRRSGFVQGIRRVDWVLVVPVLVGMAAMVLSLAGIVESLVTENVEASRGLFFGLVAASIFVPLQLIPRARRTPGARVGGVVLFVAAAAVAFLAIDVAGGSFEADPPLIVVFLAAAVAVCALVVPGVSGSFFLLAIGLYTPTLRAVDERDLGYLSVFALGALVGLVTIVRVITWLLHHHRRLTLIAMAGLMLGSLRALWPWQELPVGEDHGIGALTAPYEPIVLPIVLAVVGAAIVLSLVAVERFFSRRAAAPAGGADGTTGAVGEPSAETTGQTRSSRRSARP</sequence>
<feature type="transmembrane region" description="Helical" evidence="2">
    <location>
        <begin position="221"/>
        <end position="242"/>
    </location>
</feature>
<keyword evidence="2" id="KW-0812">Transmembrane</keyword>
<feature type="transmembrane region" description="Helical" evidence="2">
    <location>
        <begin position="180"/>
        <end position="209"/>
    </location>
</feature>
<keyword evidence="2" id="KW-0472">Membrane</keyword>
<feature type="transmembrane region" description="Helical" evidence="2">
    <location>
        <begin position="292"/>
        <end position="312"/>
    </location>
</feature>
<feature type="transmembrane region" description="Helical" evidence="2">
    <location>
        <begin position="86"/>
        <end position="107"/>
    </location>
</feature>
<accession>A0ABU5N9E5</accession>
<evidence type="ECO:0000256" key="2">
    <source>
        <dbReference type="SAM" id="Phobius"/>
    </source>
</evidence>